<evidence type="ECO:0000256" key="5">
    <source>
        <dbReference type="ARBA" id="ARBA00022842"/>
    </source>
</evidence>
<dbReference type="PROSITE" id="PS00710">
    <property type="entry name" value="PGM_PMM"/>
    <property type="match status" value="1"/>
</dbReference>
<dbReference type="Pfam" id="PF00408">
    <property type="entry name" value="PGM_PMM_IV"/>
    <property type="match status" value="1"/>
</dbReference>
<dbReference type="KEGG" id="tle:Tlet_0542"/>
<protein>
    <submittedName>
        <fullName evidence="12">Phosphoglucomutase/phosphomannomutase alpha/beta/alpha domain I</fullName>
    </submittedName>
</protein>
<dbReference type="GO" id="GO:0004615">
    <property type="term" value="F:phosphomannomutase activity"/>
    <property type="evidence" value="ECO:0007669"/>
    <property type="project" value="TreeGrafter"/>
</dbReference>
<name>A8F4M5_PSELT</name>
<feature type="domain" description="Alpha-D-phosphohexomutase alpha/beta/alpha" evidence="11">
    <location>
        <begin position="247"/>
        <end position="348"/>
    </location>
</feature>
<dbReference type="HOGENOM" id="CLU_016950_7_0_0"/>
<dbReference type="Pfam" id="PF02878">
    <property type="entry name" value="PGM_PMM_I"/>
    <property type="match status" value="1"/>
</dbReference>
<dbReference type="InterPro" id="IPR006352">
    <property type="entry name" value="GlmM_bact"/>
</dbReference>
<dbReference type="GO" id="GO:0000287">
    <property type="term" value="F:magnesium ion binding"/>
    <property type="evidence" value="ECO:0007669"/>
    <property type="project" value="InterPro"/>
</dbReference>
<feature type="domain" description="Alpha-D-phosphohexomutase alpha/beta/alpha" evidence="9">
    <location>
        <begin position="2"/>
        <end position="130"/>
    </location>
</feature>
<gene>
    <name evidence="12" type="ordered locus">Tlet_0542</name>
</gene>
<dbReference type="GO" id="GO:0005975">
    <property type="term" value="P:carbohydrate metabolic process"/>
    <property type="evidence" value="ECO:0007669"/>
    <property type="project" value="InterPro"/>
</dbReference>
<evidence type="ECO:0000259" key="10">
    <source>
        <dbReference type="Pfam" id="PF02879"/>
    </source>
</evidence>
<dbReference type="InterPro" id="IPR005846">
    <property type="entry name" value="A-D-PHexomutase_a/b/a-III"/>
</dbReference>
<dbReference type="GO" id="GO:0009252">
    <property type="term" value="P:peptidoglycan biosynthetic process"/>
    <property type="evidence" value="ECO:0007669"/>
    <property type="project" value="TreeGrafter"/>
</dbReference>
<accession>A8F4M5</accession>
<dbReference type="Proteomes" id="UP000002016">
    <property type="component" value="Chromosome"/>
</dbReference>
<evidence type="ECO:0000313" key="13">
    <source>
        <dbReference type="Proteomes" id="UP000002016"/>
    </source>
</evidence>
<dbReference type="EMBL" id="CP000812">
    <property type="protein sequence ID" value="ABV33109.1"/>
    <property type="molecule type" value="Genomic_DNA"/>
</dbReference>
<evidence type="ECO:0000256" key="7">
    <source>
        <dbReference type="RuleBase" id="RU004326"/>
    </source>
</evidence>
<dbReference type="Gene3D" id="3.40.120.10">
    <property type="entry name" value="Alpha-D-Glucose-1,6-Bisphosphate, subunit A, domain 3"/>
    <property type="match status" value="3"/>
</dbReference>
<dbReference type="InterPro" id="IPR036900">
    <property type="entry name" value="A-D-PHexomutase_C_sf"/>
</dbReference>
<dbReference type="InterPro" id="IPR005843">
    <property type="entry name" value="A-D-PHexomutase_C"/>
</dbReference>
<evidence type="ECO:0000256" key="6">
    <source>
        <dbReference type="ARBA" id="ARBA00023235"/>
    </source>
</evidence>
<keyword evidence="4 7" id="KW-0479">Metal-binding</keyword>
<feature type="domain" description="Alpha-D-phosphohexomutase C-terminal" evidence="8">
    <location>
        <begin position="362"/>
        <end position="424"/>
    </location>
</feature>
<keyword evidence="13" id="KW-1185">Reference proteome</keyword>
<evidence type="ECO:0000256" key="3">
    <source>
        <dbReference type="ARBA" id="ARBA00022553"/>
    </source>
</evidence>
<dbReference type="InterPro" id="IPR050060">
    <property type="entry name" value="Phosphoglucosamine_mutase"/>
</dbReference>
<sequence length="438" mass="48736">MRKLFGTDGIRGVYQVDLTESMAYKLGFILGKKYRGGKFLIVRDTRESGMAIEEAICEGLLKNDVVVLRGGILPTPAAALVTRVEGCFGVVISASHNPYFYNGIKLLKSGYKLSDEEEIEIERDFENEKELNKTRCGKVMNFAEALDIYVNAIYDMFKDIDFSGLKVAVDAANGAAYRTTPIVLNKLGVKVSCFADQPDGRNINQGCGSLYPSFLKENINDFDLGILHDGDADRCIFLTRNGKEIHGDKTMGVLADWMKQESRLKNDIVVATVMSNLGLEIFLSQRGIKLIRTKVGDRYVLEQMISLEANLGGERSGHIIFLDRSTTGDGLITAIEFLRVMVLSGKDPCYLESMVIDYPQHMINVDVTDKSVAEHPKLKEKIDQFQNDGYRIIVRPSGTERLIRVMVEGKDESSVKSVAEELAEFVKTMSFLGEGESV</sequence>
<feature type="domain" description="Alpha-D-phosphohexomutase alpha/beta/alpha" evidence="10">
    <location>
        <begin position="148"/>
        <end position="242"/>
    </location>
</feature>
<evidence type="ECO:0000313" key="12">
    <source>
        <dbReference type="EMBL" id="ABV33109.1"/>
    </source>
</evidence>
<evidence type="ECO:0000256" key="4">
    <source>
        <dbReference type="ARBA" id="ARBA00022723"/>
    </source>
</evidence>
<dbReference type="InterPro" id="IPR005841">
    <property type="entry name" value="Alpha-D-phosphohexomutase_SF"/>
</dbReference>
<dbReference type="PRINTS" id="PR00509">
    <property type="entry name" value="PGMPMM"/>
</dbReference>
<comment type="cofactor">
    <cofactor evidence="1">
        <name>Mg(2+)</name>
        <dbReference type="ChEBI" id="CHEBI:18420"/>
    </cofactor>
</comment>
<evidence type="ECO:0000256" key="1">
    <source>
        <dbReference type="ARBA" id="ARBA00001946"/>
    </source>
</evidence>
<dbReference type="AlphaFoldDB" id="A8F4M5"/>
<dbReference type="InterPro" id="IPR005844">
    <property type="entry name" value="A-D-PHexomutase_a/b/a-I"/>
</dbReference>
<dbReference type="GO" id="GO:0008966">
    <property type="term" value="F:phosphoglucosamine mutase activity"/>
    <property type="evidence" value="ECO:0007669"/>
    <property type="project" value="InterPro"/>
</dbReference>
<dbReference type="PANTHER" id="PTHR42946">
    <property type="entry name" value="PHOSPHOHEXOSE MUTASE"/>
    <property type="match status" value="1"/>
</dbReference>
<dbReference type="FunFam" id="3.40.120.10:FF:000002">
    <property type="entry name" value="Phosphoglucosamine mutase"/>
    <property type="match status" value="1"/>
</dbReference>
<dbReference type="InterPro" id="IPR016066">
    <property type="entry name" value="A-D-PHexomutase_CS"/>
</dbReference>
<keyword evidence="6" id="KW-0413">Isomerase</keyword>
<evidence type="ECO:0000259" key="11">
    <source>
        <dbReference type="Pfam" id="PF02880"/>
    </source>
</evidence>
<dbReference type="PANTHER" id="PTHR42946:SF1">
    <property type="entry name" value="PHOSPHOGLUCOMUTASE (ALPHA-D-GLUCOSE-1,6-BISPHOSPHATE-DEPENDENT)"/>
    <property type="match status" value="1"/>
</dbReference>
<comment type="similarity">
    <text evidence="2 7">Belongs to the phosphohexose mutase family.</text>
</comment>
<dbReference type="eggNOG" id="COG1109">
    <property type="taxonomic scope" value="Bacteria"/>
</dbReference>
<reference evidence="12 13" key="2">
    <citation type="journal article" date="2009" name="Proc. Natl. Acad. Sci. U.S.A.">
        <title>On the chimeric nature, thermophilic origin, and phylogenetic placement of the Thermotogales.</title>
        <authorList>
            <person name="Zhaxybayeva O."/>
            <person name="Swithers K.S."/>
            <person name="Lapierre P."/>
            <person name="Fournier G.P."/>
            <person name="Bickhart D.M."/>
            <person name="DeBoy R.T."/>
            <person name="Nelson K.E."/>
            <person name="Nesbo C.L."/>
            <person name="Doolittle W.F."/>
            <person name="Gogarten J.P."/>
            <person name="Noll K.M."/>
        </authorList>
    </citation>
    <scope>NUCLEOTIDE SEQUENCE [LARGE SCALE GENOMIC DNA]</scope>
    <source>
        <strain evidence="13">ATCC BAA-301 / DSM 14385 / NBRC 107922 / TMO</strain>
    </source>
</reference>
<dbReference type="InterPro" id="IPR005845">
    <property type="entry name" value="A-D-PHexomutase_a/b/a-II"/>
</dbReference>
<keyword evidence="3" id="KW-0597">Phosphoprotein</keyword>
<dbReference type="RefSeq" id="WP_012002590.1">
    <property type="nucleotide sequence ID" value="NC_009828.1"/>
</dbReference>
<evidence type="ECO:0000256" key="2">
    <source>
        <dbReference type="ARBA" id="ARBA00010231"/>
    </source>
</evidence>
<dbReference type="InterPro" id="IPR016055">
    <property type="entry name" value="A-D-PHexomutase_a/b/a-I/II/III"/>
</dbReference>
<dbReference type="Pfam" id="PF02879">
    <property type="entry name" value="PGM_PMM_II"/>
    <property type="match status" value="1"/>
</dbReference>
<dbReference type="SUPFAM" id="SSF53738">
    <property type="entry name" value="Phosphoglucomutase, first 3 domains"/>
    <property type="match status" value="3"/>
</dbReference>
<proteinExistence type="inferred from homology"/>
<evidence type="ECO:0000259" key="9">
    <source>
        <dbReference type="Pfam" id="PF02878"/>
    </source>
</evidence>
<dbReference type="Gene3D" id="3.30.310.50">
    <property type="entry name" value="Alpha-D-phosphohexomutase, C-terminal domain"/>
    <property type="match status" value="1"/>
</dbReference>
<dbReference type="Pfam" id="PF02880">
    <property type="entry name" value="PGM_PMM_III"/>
    <property type="match status" value="1"/>
</dbReference>
<reference evidence="12 13" key="1">
    <citation type="submission" date="2007-08" db="EMBL/GenBank/DDBJ databases">
        <title>Complete sequence of Thermotoga lettingae TMO.</title>
        <authorList>
            <consortium name="US DOE Joint Genome Institute"/>
            <person name="Copeland A."/>
            <person name="Lucas S."/>
            <person name="Lapidus A."/>
            <person name="Barry K."/>
            <person name="Glavina del Rio T."/>
            <person name="Dalin E."/>
            <person name="Tice H."/>
            <person name="Pitluck S."/>
            <person name="Foster B."/>
            <person name="Bruce D."/>
            <person name="Schmutz J."/>
            <person name="Larimer F."/>
            <person name="Land M."/>
            <person name="Hauser L."/>
            <person name="Kyrpides N."/>
            <person name="Mikhailova N."/>
            <person name="Nelson K."/>
            <person name="Gogarten J.P."/>
            <person name="Noll K."/>
            <person name="Richardson P."/>
        </authorList>
    </citation>
    <scope>NUCLEOTIDE SEQUENCE [LARGE SCALE GENOMIC DNA]</scope>
    <source>
        <strain evidence="13">ATCC BAA-301 / DSM 14385 / NBRC 107922 / TMO</strain>
    </source>
</reference>
<dbReference type="CDD" id="cd05802">
    <property type="entry name" value="GlmM"/>
    <property type="match status" value="1"/>
</dbReference>
<dbReference type="OrthoDB" id="9806956at2"/>
<dbReference type="GO" id="GO:0005829">
    <property type="term" value="C:cytosol"/>
    <property type="evidence" value="ECO:0007669"/>
    <property type="project" value="TreeGrafter"/>
</dbReference>
<keyword evidence="5 7" id="KW-0460">Magnesium</keyword>
<evidence type="ECO:0000259" key="8">
    <source>
        <dbReference type="Pfam" id="PF00408"/>
    </source>
</evidence>
<dbReference type="STRING" id="416591.Tlet_0542"/>
<dbReference type="SUPFAM" id="SSF55957">
    <property type="entry name" value="Phosphoglucomutase, C-terminal domain"/>
    <property type="match status" value="1"/>
</dbReference>
<organism evidence="12 13">
    <name type="scientific">Pseudothermotoga lettingae (strain ATCC BAA-301 / DSM 14385 / NBRC 107922 / TMO)</name>
    <name type="common">Thermotoga lettingae</name>
    <dbReference type="NCBI Taxonomy" id="416591"/>
    <lineage>
        <taxon>Bacteria</taxon>
        <taxon>Thermotogati</taxon>
        <taxon>Thermotogota</taxon>
        <taxon>Thermotogae</taxon>
        <taxon>Thermotogales</taxon>
        <taxon>Thermotogaceae</taxon>
        <taxon>Pseudothermotoga</taxon>
    </lineage>
</organism>
<dbReference type="GO" id="GO:0006048">
    <property type="term" value="P:UDP-N-acetylglucosamine biosynthetic process"/>
    <property type="evidence" value="ECO:0007669"/>
    <property type="project" value="TreeGrafter"/>
</dbReference>